<sequence length="2284" mass="246809">MSEGTSTSNGSSFASSDDGSSVGSENTDSRALNSLNAGAGEGETDDLDNTNKSFQEGAFATLYTLTKNKQLDASLRLAALKVVLEFLQIFRVLFNSSFPWNIQKDLWIFKAIQWLLFRMLVVPAGYNTYTIVFYLLSGLVIGSLLATAWIAVVMKGSDSNSAWLNRLVRALQLFAMVIYTMFWPAVLDFFCFLWDCRWSNIAAGSPPTHIYFSDHSCLAMPHMAHMIFAGVMCIIFGAMTLLMATGMCDLNPLTRSVLASADAATSFKLLALKMVLVVICSCLDAFGPAQVVIGLLCVTGVSSFLFYDVPYYSSYVNMVVNGLWAGLLLVAGLLTALTFTQNSRPDSEAYATFMTWAVLYGIFPAVALGIIACWLRMSLLRQLTATLRVSFHERKDAAAAVLTGDATGTTSGAVSMMKDLKTVHRWKDVEQVSLVLREMRVWDEDGVPDPQAAEFGEFVLKCAMARMPDNPALLVVHANFLIEVRKDGQAARTQMQLAIKANPSLLDNYNIFVAQQLAKALKRDGDGLDLLGYVEFQRNYRACVGTHKLALMAQRQFWNSLLRDSVAFVDLLGKLEVMEETEQRATATYRRVLERYPGNGKVLKVYGRFLEFVRNEPGTAAKYYEEALKQGTSESLLAMTAGQPGGEALAAAVGSIDEKNDGLVIINTQGIILMVNAPAQTMFGYDKGELEGKNVSVLMPPPFSTNHNSFLERFVQTGIPHIANKKRSMVALHKDRSMFPIMLCATRLSGVGADMLFIGLIRRLPPAISDGRAVVRFWTNSSGIILCCERGTADSFGLDAFELVGQPFSNLCTDVEGVNRFFNEANSASVAGMAAGADAEKSMKLRAQIMHSYLPPVDVELSIEFGGALDGRGDCRTITLNAAVLSESAATLVLDHKARVVYATDKLAAMLGYPVASLLKMELGALLPQPTCQLYKPWFAPDATRRITPSSCQAGGVVHILAANGSKLPVTLVMSTRDDVASGRATHIVQVTKATEATRLDQRRLLLSVNHKGTILQVNAGAPKALYGFEPSELVGKPLAATVDIFGVWRHRFEEDGSLLALLAAQAMEETGAGSSGRSNAGSASWRVGVHLPKRDRLRAACMQIELATADEDLSQQLLEDAAAAETVPVLQVSLYRADALSSVVELDKHLTIAHADDAAGLMFGINHKHMLKKSFVKLVGLPASTTFEDLLGKTAAATAKKGAMKTAAGAGGGTGASRVGQTKHIATACHLADGKPMHMVMQALSYSQGSKTRYLVRLQLHEAASSSLPALLQLKEGKAAAAVTAARAALAEEEQHIVEHFAPVHSRHSNGSDESDEEHQDGPARLPARPRGPPEPLESFNRTSDWVRETSKLPKSQLGSPDGQRRHGGERAPGKGKHRQLSEDDEDELDGDEAAVYVSTKHGKGAAAAQSGKGHPGSVAAMHPGKKQPSCCSEDDDCATPAAAHPYLRGAAAAGSAGPGSVAESASVGGASSINDGASEAAGSVTSASEGVGHDEDLAIDARRAKRLKKLNRMMQNAAAQQASTAWRSRTLMLLGVALLAHAVCFAVLTMEVDRRYQNAESVSQMAELLASSQQASLRAYFMQKCWMDEFQNMAACDAASKVSYRDKLQSNVDLTRGYHQMLYLGKDTTLQPFKDQRLIDYWTYKPLVEQLVLPVTDTGVNVPINGSRTLWEMGNVFVDAGKTLYFHGNIWKDSMVNTSAWQYVVNNGPGALYTGYAWTLDTFVDYTWRDLTSLSKIIIVLLVVEALVVQLGCMAYEFYLLQRCNVSHMRLFSVFLALPSATVRLMAARQLQVDDDSREEVDEDDMELAEAAAGGNSAAEPAVGNEAGTDGERKQKSVRMVVEGDDSEEDAEENADEPDTPGKQKKGKRRSEAAGRSSGKFKGKSSTAKAALSAAMKPPVSRFAALRHSAYKALFGWLDPKFKRNGKKLLASNNVLWRFMVPLLLWVAAVVVIFAVSQNSLKGLQGPLASLDLSAHVLYRVTRCRLAALMLGFSTDAADNEFHRNNLRSRLLKLRQEYDTLLYGGKMMLAADVQVTFDPVAPAAALTNADVADAFFKTTRCLRKDQSTCYPPDSEWYTITHSGIDAMMNRFLDNMEIFVNLPDELAFVNHTSYVYSTKVVATDLFDALKDSGNLFVRWTISRLESVKQLHIILLVISLACMVLFVMALYRPYARRLHRDSKAVAGLLSQLPAEVDVEGHVKTVVLGMTRSNGAASLTAGAGAPGGAPTGMPPGAFGAGAPGAGSALMLPPPAGAGGYGWQGAGPPAMWQGNVAGAWGGAAGR</sequence>
<dbReference type="Proteomes" id="UP000256970">
    <property type="component" value="Unassembled WGS sequence"/>
</dbReference>
<dbReference type="PANTHER" id="PTHR31600">
    <property type="entry name" value="TINY MACROCYSTS PROTEIN B-RELATED"/>
    <property type="match status" value="1"/>
</dbReference>
<reference evidence="10 11" key="1">
    <citation type="submission" date="2016-10" db="EMBL/GenBank/DDBJ databases">
        <authorList>
            <person name="Cai Z."/>
        </authorList>
    </citation>
    <scope>NUCLEOTIDE SEQUENCE [LARGE SCALE GENOMIC DNA]</scope>
</reference>
<feature type="region of interest" description="Disordered" evidence="7">
    <location>
        <begin position="1796"/>
        <end position="1887"/>
    </location>
</feature>
<feature type="region of interest" description="Disordered" evidence="7">
    <location>
        <begin position="1306"/>
        <end position="1438"/>
    </location>
</feature>
<dbReference type="InterPro" id="IPR052994">
    <property type="entry name" value="Tiny_macrocysts_regulators"/>
</dbReference>
<dbReference type="FunFam" id="3.30.450.20:FF:000060">
    <property type="entry name" value="Sensor protein FixL"/>
    <property type="match status" value="1"/>
</dbReference>
<dbReference type="PANTHER" id="PTHR31600:SF2">
    <property type="entry name" value="GAMETE ENRICHED GENE 10 PROTEIN-RELATED"/>
    <property type="match status" value="1"/>
</dbReference>
<keyword evidence="8" id="KW-0812">Transmembrane</keyword>
<evidence type="ECO:0000256" key="6">
    <source>
        <dbReference type="ARBA" id="ARBA00022840"/>
    </source>
</evidence>
<evidence type="ECO:0000256" key="8">
    <source>
        <dbReference type="SAM" id="Phobius"/>
    </source>
</evidence>
<dbReference type="SMART" id="SM00091">
    <property type="entry name" value="PAS"/>
    <property type="match status" value="3"/>
</dbReference>
<keyword evidence="6" id="KW-0067">ATP-binding</keyword>
<dbReference type="GO" id="GO:0009881">
    <property type="term" value="F:photoreceptor activity"/>
    <property type="evidence" value="ECO:0007669"/>
    <property type="project" value="UniProtKB-KW"/>
</dbReference>
<gene>
    <name evidence="10" type="ORF">BQ4739_LOCUS9474</name>
</gene>
<feature type="transmembrane region" description="Helical" evidence="8">
    <location>
        <begin position="353"/>
        <end position="375"/>
    </location>
</feature>
<proteinExistence type="predicted"/>
<dbReference type="InterPro" id="IPR000014">
    <property type="entry name" value="PAS"/>
</dbReference>
<feature type="transmembrane region" description="Helical" evidence="8">
    <location>
        <begin position="285"/>
        <end position="307"/>
    </location>
</feature>
<keyword evidence="2" id="KW-0716">Sensory transduction</keyword>
<evidence type="ECO:0000256" key="5">
    <source>
        <dbReference type="ARBA" id="ARBA00022777"/>
    </source>
</evidence>
<dbReference type="CDD" id="cd00130">
    <property type="entry name" value="PAS"/>
    <property type="match status" value="1"/>
</dbReference>
<protein>
    <recommendedName>
        <fullName evidence="9">PAS domain-containing protein</fullName>
    </recommendedName>
</protein>
<feature type="region of interest" description="Disordered" evidence="7">
    <location>
        <begin position="1"/>
        <end position="47"/>
    </location>
</feature>
<feature type="transmembrane region" description="Helical" evidence="8">
    <location>
        <begin position="132"/>
        <end position="152"/>
    </location>
</feature>
<dbReference type="Gene3D" id="3.30.450.20">
    <property type="entry name" value="PAS domain"/>
    <property type="match status" value="1"/>
</dbReference>
<feature type="transmembrane region" description="Helical" evidence="8">
    <location>
        <begin position="319"/>
        <end position="341"/>
    </location>
</feature>
<keyword evidence="1" id="KW-0157">Chromophore</keyword>
<dbReference type="GO" id="GO:0016301">
    <property type="term" value="F:kinase activity"/>
    <property type="evidence" value="ECO:0007669"/>
    <property type="project" value="UniProtKB-KW"/>
</dbReference>
<evidence type="ECO:0000313" key="10">
    <source>
        <dbReference type="EMBL" id="SZX69178.1"/>
    </source>
</evidence>
<feature type="transmembrane region" description="Helical" evidence="8">
    <location>
        <begin position="257"/>
        <end position="279"/>
    </location>
</feature>
<evidence type="ECO:0000259" key="9">
    <source>
        <dbReference type="PROSITE" id="PS50112"/>
    </source>
</evidence>
<keyword evidence="4" id="KW-0547">Nucleotide-binding</keyword>
<keyword evidence="1" id="KW-0675">Receptor</keyword>
<feature type="compositionally biased region" description="Low complexity" evidence="7">
    <location>
        <begin position="1"/>
        <end position="24"/>
    </location>
</feature>
<dbReference type="SUPFAM" id="SSF55785">
    <property type="entry name" value="PYP-like sensor domain (PAS domain)"/>
    <property type="match status" value="1"/>
</dbReference>
<dbReference type="InterPro" id="IPR035965">
    <property type="entry name" value="PAS-like_dom_sf"/>
</dbReference>
<feature type="transmembrane region" description="Helical" evidence="8">
    <location>
        <begin position="1739"/>
        <end position="1761"/>
    </location>
</feature>
<keyword evidence="3" id="KW-0808">Transferase</keyword>
<evidence type="ECO:0000256" key="7">
    <source>
        <dbReference type="SAM" id="MobiDB-lite"/>
    </source>
</evidence>
<feature type="compositionally biased region" description="Polar residues" evidence="7">
    <location>
        <begin position="25"/>
        <end position="36"/>
    </location>
</feature>
<feature type="domain" description="PAS" evidence="9">
    <location>
        <begin position="656"/>
        <end position="718"/>
    </location>
</feature>
<feature type="compositionally biased region" description="Acidic residues" evidence="7">
    <location>
        <begin position="1384"/>
        <end position="1394"/>
    </location>
</feature>
<dbReference type="SUPFAM" id="SSF48452">
    <property type="entry name" value="TPR-like"/>
    <property type="match status" value="1"/>
</dbReference>
<evidence type="ECO:0000256" key="1">
    <source>
        <dbReference type="ARBA" id="ARBA00022543"/>
    </source>
</evidence>
<dbReference type="GO" id="GO:0005524">
    <property type="term" value="F:ATP binding"/>
    <property type="evidence" value="ECO:0007669"/>
    <property type="project" value="UniProtKB-KW"/>
</dbReference>
<feature type="compositionally biased region" description="Basic and acidic residues" evidence="7">
    <location>
        <begin position="1364"/>
        <end position="1374"/>
    </location>
</feature>
<dbReference type="InterPro" id="IPR057352">
    <property type="entry name" value="TPR_TmcB/C"/>
</dbReference>
<feature type="transmembrane region" description="Helical" evidence="8">
    <location>
        <begin position="1937"/>
        <end position="1958"/>
    </location>
</feature>
<feature type="transmembrane region" description="Helical" evidence="8">
    <location>
        <begin position="2151"/>
        <end position="2171"/>
    </location>
</feature>
<keyword evidence="11" id="KW-1185">Reference proteome</keyword>
<keyword evidence="5" id="KW-0418">Kinase</keyword>
<dbReference type="EMBL" id="FNXT01000908">
    <property type="protein sequence ID" value="SZX69178.1"/>
    <property type="molecule type" value="Genomic_DNA"/>
</dbReference>
<dbReference type="Pfam" id="PF13426">
    <property type="entry name" value="PAS_9"/>
    <property type="match status" value="1"/>
</dbReference>
<evidence type="ECO:0000313" key="11">
    <source>
        <dbReference type="Proteomes" id="UP000256970"/>
    </source>
</evidence>
<feature type="transmembrane region" description="Helical" evidence="8">
    <location>
        <begin position="173"/>
        <end position="195"/>
    </location>
</feature>
<dbReference type="STRING" id="3088.A0A383VUJ6"/>
<feature type="compositionally biased region" description="Low complexity" evidence="7">
    <location>
        <begin position="1876"/>
        <end position="1887"/>
    </location>
</feature>
<accession>A0A383VUJ6</accession>
<evidence type="ECO:0000256" key="3">
    <source>
        <dbReference type="ARBA" id="ARBA00022679"/>
    </source>
</evidence>
<dbReference type="PROSITE" id="PS50112">
    <property type="entry name" value="PAS"/>
    <property type="match status" value="1"/>
</dbReference>
<dbReference type="NCBIfam" id="TIGR00229">
    <property type="entry name" value="sensory_box"/>
    <property type="match status" value="1"/>
</dbReference>
<dbReference type="Pfam" id="PF25474">
    <property type="entry name" value="TPR_TmcB"/>
    <property type="match status" value="1"/>
</dbReference>
<feature type="compositionally biased region" description="Acidic residues" evidence="7">
    <location>
        <begin position="1796"/>
        <end position="1810"/>
    </location>
</feature>
<organism evidence="10 11">
    <name type="scientific">Tetradesmus obliquus</name>
    <name type="common">Green alga</name>
    <name type="synonym">Acutodesmus obliquus</name>
    <dbReference type="NCBI Taxonomy" id="3088"/>
    <lineage>
        <taxon>Eukaryota</taxon>
        <taxon>Viridiplantae</taxon>
        <taxon>Chlorophyta</taxon>
        <taxon>core chlorophytes</taxon>
        <taxon>Chlorophyceae</taxon>
        <taxon>CS clade</taxon>
        <taxon>Sphaeropleales</taxon>
        <taxon>Scenedesmaceae</taxon>
        <taxon>Tetradesmus</taxon>
    </lineage>
</organism>
<keyword evidence="8" id="KW-0472">Membrane</keyword>
<keyword evidence="8" id="KW-1133">Transmembrane helix</keyword>
<feature type="compositionally biased region" description="Acidic residues" evidence="7">
    <location>
        <begin position="1845"/>
        <end position="1861"/>
    </location>
</feature>
<name>A0A383VUJ6_TETOB</name>
<evidence type="ECO:0000256" key="2">
    <source>
        <dbReference type="ARBA" id="ARBA00022606"/>
    </source>
</evidence>
<evidence type="ECO:0000256" key="4">
    <source>
        <dbReference type="ARBA" id="ARBA00022741"/>
    </source>
</evidence>
<feature type="compositionally biased region" description="Low complexity" evidence="7">
    <location>
        <begin position="1811"/>
        <end position="1824"/>
    </location>
</feature>
<feature type="transmembrane region" description="Helical" evidence="8">
    <location>
        <begin position="223"/>
        <end position="245"/>
    </location>
</feature>
<keyword evidence="1" id="KW-0600">Photoreceptor protein</keyword>
<dbReference type="InterPro" id="IPR011990">
    <property type="entry name" value="TPR-like_helical_dom_sf"/>
</dbReference>